<sequence length="421" mass="49372">MSRIRNPEWKEDQLLKGKLEECVLQKYSRKEILVIVKKQFSQYGWSLRSLTDRLKHFDIRYIDYEVSLASVYRAVQEELDGPGSQLGYRAITQKVREVHKLKVPRDVVYNVMRDLDPDGLASRGDVGVSKKKKREKRFASQGPNSTMSLDGHDKLCGFQKATFPLCIYGGQDCYSGKIHFLKIWTTNNHPNVIGKFYYDHLYENLVLPTTVRIDRGSETDLLTTIHCLLHRKKETFETERKLMGVGVQYGPSTANKIERWWRELHHRMEKYFKEQLRSLLDNGDYDRTSISDRNILAFIYIPVIQKELDIFKETVWNHSRGRKQINKELPTGIPNFIYDNPEEFGAFECGTMISREDMMEVAEKCDIQDMNRFDFLDEDDLEFFSSFVDVDLIKPNDASEAYKYIKQRVAERQQHLESSLS</sequence>
<dbReference type="Proteomes" id="UP000594262">
    <property type="component" value="Unplaced"/>
</dbReference>
<feature type="region of interest" description="Disordered" evidence="1">
    <location>
        <begin position="122"/>
        <end position="144"/>
    </location>
</feature>
<dbReference type="PANTHER" id="PTHR46177">
    <property type="entry name" value="INTEGRASE CATALYTIC DOMAIN-CONTAINING PROTEIN"/>
    <property type="match status" value="1"/>
</dbReference>
<dbReference type="RefSeq" id="XP_066914950.1">
    <property type="nucleotide sequence ID" value="XM_067058849.1"/>
</dbReference>
<evidence type="ECO:0000259" key="2">
    <source>
        <dbReference type="Pfam" id="PF24764"/>
    </source>
</evidence>
<feature type="domain" description="Integrase core" evidence="2">
    <location>
        <begin position="140"/>
        <end position="322"/>
    </location>
</feature>
<dbReference type="AlphaFoldDB" id="A0A7M5XB37"/>
<evidence type="ECO:0000313" key="4">
    <source>
        <dbReference type="Proteomes" id="UP000594262"/>
    </source>
</evidence>
<dbReference type="InterPro" id="IPR058913">
    <property type="entry name" value="Integrase_dom_put"/>
</dbReference>
<dbReference type="GeneID" id="136802133"/>
<name>A0A7M5XB37_9CNID</name>
<accession>A0A7M5XB37</accession>
<evidence type="ECO:0000256" key="1">
    <source>
        <dbReference type="SAM" id="MobiDB-lite"/>
    </source>
</evidence>
<dbReference type="RefSeq" id="XP_066914957.1">
    <property type="nucleotide sequence ID" value="XM_067058856.1"/>
</dbReference>
<dbReference type="Pfam" id="PF24764">
    <property type="entry name" value="rva_4"/>
    <property type="match status" value="1"/>
</dbReference>
<proteinExistence type="predicted"/>
<dbReference type="PANTHER" id="PTHR46177:SF1">
    <property type="entry name" value="INTEGRASE CATALYTIC DOMAIN-CONTAINING PROTEIN"/>
    <property type="match status" value="1"/>
</dbReference>
<dbReference type="OrthoDB" id="5948209at2759"/>
<keyword evidence="4" id="KW-1185">Reference proteome</keyword>
<organism evidence="3 4">
    <name type="scientific">Clytia hemisphaerica</name>
    <dbReference type="NCBI Taxonomy" id="252671"/>
    <lineage>
        <taxon>Eukaryota</taxon>
        <taxon>Metazoa</taxon>
        <taxon>Cnidaria</taxon>
        <taxon>Hydrozoa</taxon>
        <taxon>Hydroidolina</taxon>
        <taxon>Leptothecata</taxon>
        <taxon>Obeliida</taxon>
        <taxon>Clytiidae</taxon>
        <taxon>Clytia</taxon>
    </lineage>
</organism>
<reference evidence="3" key="1">
    <citation type="submission" date="2021-01" db="UniProtKB">
        <authorList>
            <consortium name="EnsemblMetazoa"/>
        </authorList>
    </citation>
    <scope>IDENTIFICATION</scope>
</reference>
<evidence type="ECO:0000313" key="3">
    <source>
        <dbReference type="EnsemblMetazoa" id="CLYHEMP020654.1"/>
    </source>
</evidence>
<protein>
    <recommendedName>
        <fullName evidence="2">Integrase core domain-containing protein</fullName>
    </recommendedName>
</protein>
<dbReference type="EnsemblMetazoa" id="CLYHEMT020654.1">
    <property type="protein sequence ID" value="CLYHEMP020654.1"/>
    <property type="gene ID" value="CLYHEMG020654"/>
</dbReference>